<gene>
    <name evidence="2" type="ORF">SLS62_008031</name>
</gene>
<evidence type="ECO:0000313" key="2">
    <source>
        <dbReference type="EMBL" id="KAK7750038.1"/>
    </source>
</evidence>
<dbReference type="EMBL" id="JAKJXP020000071">
    <property type="protein sequence ID" value="KAK7750038.1"/>
    <property type="molecule type" value="Genomic_DNA"/>
</dbReference>
<evidence type="ECO:0000313" key="3">
    <source>
        <dbReference type="Proteomes" id="UP001320420"/>
    </source>
</evidence>
<proteinExistence type="predicted"/>
<keyword evidence="3" id="KW-1185">Reference proteome</keyword>
<keyword evidence="1" id="KW-0175">Coiled coil</keyword>
<accession>A0AAN9UYB9</accession>
<dbReference type="Gene3D" id="1.20.120.1750">
    <property type="match status" value="1"/>
</dbReference>
<dbReference type="AlphaFoldDB" id="A0AAN9UYB9"/>
<protein>
    <recommendedName>
        <fullName evidence="4">IBR domain-containing protein</fullName>
    </recommendedName>
</protein>
<comment type="caution">
    <text evidence="2">The sequence shown here is derived from an EMBL/GenBank/DDBJ whole genome shotgun (WGS) entry which is preliminary data.</text>
</comment>
<name>A0AAN9UYB9_9PEZI</name>
<reference evidence="2 3" key="1">
    <citation type="submission" date="2024-02" db="EMBL/GenBank/DDBJ databases">
        <title>De novo assembly and annotation of 12 fungi associated with fruit tree decline syndrome in Ontario, Canada.</title>
        <authorList>
            <person name="Sulman M."/>
            <person name="Ellouze W."/>
            <person name="Ilyukhin E."/>
        </authorList>
    </citation>
    <scope>NUCLEOTIDE SEQUENCE [LARGE SCALE GENOMIC DNA]</scope>
    <source>
        <strain evidence="2 3">M11/M66-122</strain>
    </source>
</reference>
<organism evidence="2 3">
    <name type="scientific">Diatrype stigma</name>
    <dbReference type="NCBI Taxonomy" id="117547"/>
    <lineage>
        <taxon>Eukaryota</taxon>
        <taxon>Fungi</taxon>
        <taxon>Dikarya</taxon>
        <taxon>Ascomycota</taxon>
        <taxon>Pezizomycotina</taxon>
        <taxon>Sordariomycetes</taxon>
        <taxon>Xylariomycetidae</taxon>
        <taxon>Xylariales</taxon>
        <taxon>Diatrypaceae</taxon>
        <taxon>Diatrype</taxon>
    </lineage>
</organism>
<sequence>MTCRCKAQFCYICGAVWDLQRGCPNFCNGEVEMERRRREEQQRIAALEAEETAKQKQAAREAAERIAAEERAQRSPRFHSLQIEQEKEKERFCLFERRSRWLMYARHAQQKLALVERQSAATEKMKDRHAKTAANLEDRQVAAEMELHATLEQSEKNVRIRLKHMEAYCTGKQPGEDMPSRVVTERDLRELDQQYALEKNMQQLHQAKINVMRDRQAKALEELLERQEIELERATEKNAKEVENLESIFSDEEDLLAMTFSQRKKHLTKRWELGIEICRRELETDTRRKYASCDPPHWPQETDPAESSLSAVDEWTRIGINLNWS</sequence>
<dbReference type="Proteomes" id="UP001320420">
    <property type="component" value="Unassembled WGS sequence"/>
</dbReference>
<evidence type="ECO:0008006" key="4">
    <source>
        <dbReference type="Google" id="ProtNLM"/>
    </source>
</evidence>
<evidence type="ECO:0000256" key="1">
    <source>
        <dbReference type="SAM" id="Coils"/>
    </source>
</evidence>
<feature type="coiled-coil region" evidence="1">
    <location>
        <begin position="30"/>
        <end position="73"/>
    </location>
</feature>
<feature type="coiled-coil region" evidence="1">
    <location>
        <begin position="217"/>
        <end position="244"/>
    </location>
</feature>